<dbReference type="InterPro" id="IPR040449">
    <property type="entry name" value="Peptidase_S66_N"/>
</dbReference>
<comment type="caution">
    <text evidence="8">The sequence shown here is derived from an EMBL/GenBank/DDBJ whole genome shotgun (WGS) entry which is preliminary data.</text>
</comment>
<evidence type="ECO:0000259" key="7">
    <source>
        <dbReference type="Pfam" id="PF17676"/>
    </source>
</evidence>
<evidence type="ECO:0000256" key="2">
    <source>
        <dbReference type="ARBA" id="ARBA00022645"/>
    </source>
</evidence>
<gene>
    <name evidence="8" type="ORF">Q5H93_09995</name>
</gene>
<dbReference type="PANTHER" id="PTHR30237">
    <property type="entry name" value="MURAMOYLTETRAPEPTIDE CARBOXYPEPTIDASE"/>
    <property type="match status" value="1"/>
</dbReference>
<dbReference type="CDD" id="cd07025">
    <property type="entry name" value="Peptidase_S66"/>
    <property type="match status" value="1"/>
</dbReference>
<feature type="domain" description="LD-carboxypeptidase N-terminal" evidence="6">
    <location>
        <begin position="15"/>
        <end position="130"/>
    </location>
</feature>
<dbReference type="PIRSF" id="PIRSF028757">
    <property type="entry name" value="LD-carboxypeptidase"/>
    <property type="match status" value="1"/>
</dbReference>
<dbReference type="RefSeq" id="WP_305006380.1">
    <property type="nucleotide sequence ID" value="NZ_JAUQSY010000006.1"/>
</dbReference>
<name>A0ABT9B9W8_9BACT</name>
<evidence type="ECO:0000256" key="4">
    <source>
        <dbReference type="ARBA" id="ARBA00022801"/>
    </source>
</evidence>
<evidence type="ECO:0000313" key="8">
    <source>
        <dbReference type="EMBL" id="MDO7875061.1"/>
    </source>
</evidence>
<evidence type="ECO:0000256" key="1">
    <source>
        <dbReference type="ARBA" id="ARBA00010233"/>
    </source>
</evidence>
<reference evidence="8" key="1">
    <citation type="submission" date="2023-07" db="EMBL/GenBank/DDBJ databases">
        <authorList>
            <person name="Kim M.K."/>
        </authorList>
    </citation>
    <scope>NUCLEOTIDE SEQUENCE</scope>
    <source>
        <strain evidence="8">ASUV-10-1</strain>
    </source>
</reference>
<dbReference type="SUPFAM" id="SSF141986">
    <property type="entry name" value="LD-carboxypeptidase A C-terminal domain-like"/>
    <property type="match status" value="1"/>
</dbReference>
<protein>
    <submittedName>
        <fullName evidence="8">LD-carboxypeptidase</fullName>
    </submittedName>
</protein>
<keyword evidence="4" id="KW-0378">Hydrolase</keyword>
<evidence type="ECO:0000256" key="3">
    <source>
        <dbReference type="ARBA" id="ARBA00022670"/>
    </source>
</evidence>
<keyword evidence="2" id="KW-0121">Carboxypeptidase</keyword>
<dbReference type="InterPro" id="IPR029062">
    <property type="entry name" value="Class_I_gatase-like"/>
</dbReference>
<dbReference type="Pfam" id="PF02016">
    <property type="entry name" value="Peptidase_S66"/>
    <property type="match status" value="1"/>
</dbReference>
<dbReference type="Gene3D" id="3.50.30.60">
    <property type="entry name" value="LD-carboxypeptidase A C-terminal domain-like"/>
    <property type="match status" value="1"/>
</dbReference>
<dbReference type="InterPro" id="IPR027461">
    <property type="entry name" value="Carboxypeptidase_A_C_sf"/>
</dbReference>
<keyword evidence="9" id="KW-1185">Reference proteome</keyword>
<dbReference type="InterPro" id="IPR040921">
    <property type="entry name" value="Peptidase_S66C"/>
</dbReference>
<keyword evidence="3" id="KW-0645">Protease</keyword>
<proteinExistence type="inferred from homology"/>
<comment type="similarity">
    <text evidence="1">Belongs to the peptidase S66 family.</text>
</comment>
<evidence type="ECO:0000313" key="9">
    <source>
        <dbReference type="Proteomes" id="UP001176429"/>
    </source>
</evidence>
<dbReference type="SUPFAM" id="SSF52317">
    <property type="entry name" value="Class I glutamine amidotransferase-like"/>
    <property type="match status" value="1"/>
</dbReference>
<sequence>MSLHFPPSLQRGQRVAIVSTARKIMAEELTHAQNILNDWGVEITLGESIASDFHQFAGDDELRRRDFQRQLDDPNVHAILCARGGYGTARIVDELDFSRFAQQPKWIAGFSDITVLNCHLLRLGYASIHGVMAVLFGQAGGEMAVESLRRALFGEVINYQAPAMPHNRFGTATGELVGGNLSLLHTLTGTPSQVSFVGRILFLEDLDEYLYHIDRMMLHLHRSGQLAGLAGLVVGHFSLMRDNAVPFGATAYDVIDRYAQLYDFPVAYGFPIGHEAENGAVVVGRVVRLTVTDSGSSLADAVDVGAGKL</sequence>
<organism evidence="8 9">
    <name type="scientific">Hymenobacter aranciens</name>
    <dbReference type="NCBI Taxonomy" id="3063996"/>
    <lineage>
        <taxon>Bacteria</taxon>
        <taxon>Pseudomonadati</taxon>
        <taxon>Bacteroidota</taxon>
        <taxon>Cytophagia</taxon>
        <taxon>Cytophagales</taxon>
        <taxon>Hymenobacteraceae</taxon>
        <taxon>Hymenobacter</taxon>
    </lineage>
</organism>
<evidence type="ECO:0000256" key="5">
    <source>
        <dbReference type="ARBA" id="ARBA00022825"/>
    </source>
</evidence>
<dbReference type="PANTHER" id="PTHR30237:SF2">
    <property type="entry name" value="MUREIN TETRAPEPTIDE CARBOXYPEPTIDASE"/>
    <property type="match status" value="1"/>
</dbReference>
<dbReference type="Pfam" id="PF17676">
    <property type="entry name" value="Peptidase_S66C"/>
    <property type="match status" value="1"/>
</dbReference>
<dbReference type="InterPro" id="IPR027478">
    <property type="entry name" value="LdcA_N"/>
</dbReference>
<keyword evidence="5" id="KW-0720">Serine protease</keyword>
<evidence type="ECO:0000259" key="6">
    <source>
        <dbReference type="Pfam" id="PF02016"/>
    </source>
</evidence>
<feature type="domain" description="LD-carboxypeptidase C-terminal" evidence="7">
    <location>
        <begin position="173"/>
        <end position="289"/>
    </location>
</feature>
<dbReference type="EMBL" id="JAUQSY010000006">
    <property type="protein sequence ID" value="MDO7875061.1"/>
    <property type="molecule type" value="Genomic_DNA"/>
</dbReference>
<dbReference type="InterPro" id="IPR003507">
    <property type="entry name" value="S66_fam"/>
</dbReference>
<accession>A0ABT9B9W8</accession>
<dbReference type="Gene3D" id="3.40.50.10740">
    <property type="entry name" value="Class I glutamine amidotransferase-like"/>
    <property type="match status" value="1"/>
</dbReference>
<dbReference type="Proteomes" id="UP001176429">
    <property type="component" value="Unassembled WGS sequence"/>
</dbReference>